<dbReference type="PANTHER" id="PTHR43767">
    <property type="entry name" value="LONG-CHAIN-FATTY-ACID--COA LIGASE"/>
    <property type="match status" value="1"/>
</dbReference>
<keyword evidence="4" id="KW-1185">Reference proteome</keyword>
<dbReference type="RefSeq" id="WP_135872484.1">
    <property type="nucleotide sequence ID" value="NZ_SRSC01000005.1"/>
</dbReference>
<dbReference type="InterPro" id="IPR050237">
    <property type="entry name" value="ATP-dep_AMP-bd_enzyme"/>
</dbReference>
<sequence length="518" mass="55463">MNGCVHHFLENSASLRPDKVALVHDGERVTYRRLDRAASRLAAFLVERGVLPGDRIVLLLGNGVQYVASYYGILKAGAVAVPLNLQTGPEALARLCEELQPAGIIMEREGTLLRTPPQFLPSVRFVLFADAAAPAGEGGAWGWDQALKGEGLPPEGRQVADTSLASIIYTSGSTGAPKGVMLSHANIVSNTRSIVEYLHLTEDDVQMVVLPFFYVMGKSLLNTHVAVGGTVVINNNFAYSASVLRQMAEEGVTGFSGVPSTYAYLLHRSPLASFRERLPALRYCTQAGGHMAREIKERLMQVLPAHTKLFVMYGATEAAARLTYVEPERLAEKIGSIGKAIPGVTVRVLGPSGEELPEGESGELVASGPNIMLGYWGDVEGTARVLDRNGYHTGDMGYRDGDGYLYVTGRKDHLLKVGGHRVDPQEIEEVLMSSGLLLETAVLGVDDALLGTRLVALAAPLEGAADHLALLAHCRAKLPRHKIPAEIRLVSLLPKHPSGKVDRASCLVICGAAPSTTS</sequence>
<dbReference type="InterPro" id="IPR000873">
    <property type="entry name" value="AMP-dep_synth/lig_dom"/>
</dbReference>
<comment type="caution">
    <text evidence="3">The sequence shown here is derived from an EMBL/GenBank/DDBJ whole genome shotgun (WGS) entry which is preliminary data.</text>
</comment>
<accession>A0A4S1CA50</accession>
<dbReference type="SUPFAM" id="SSF56801">
    <property type="entry name" value="Acetyl-CoA synthetase-like"/>
    <property type="match status" value="1"/>
</dbReference>
<dbReference type="EMBL" id="SRSC01000005">
    <property type="protein sequence ID" value="TGU70177.1"/>
    <property type="molecule type" value="Genomic_DNA"/>
</dbReference>
<feature type="domain" description="AMP-binding enzyme C-terminal" evidence="2">
    <location>
        <begin position="426"/>
        <end position="500"/>
    </location>
</feature>
<dbReference type="Pfam" id="PF00501">
    <property type="entry name" value="AMP-binding"/>
    <property type="match status" value="1"/>
</dbReference>
<evidence type="ECO:0000259" key="2">
    <source>
        <dbReference type="Pfam" id="PF13193"/>
    </source>
</evidence>
<name>A0A4S1CA50_9BACT</name>
<organism evidence="3 4">
    <name type="scientific">Geomonas terrae</name>
    <dbReference type="NCBI Taxonomy" id="2562681"/>
    <lineage>
        <taxon>Bacteria</taxon>
        <taxon>Pseudomonadati</taxon>
        <taxon>Thermodesulfobacteriota</taxon>
        <taxon>Desulfuromonadia</taxon>
        <taxon>Geobacterales</taxon>
        <taxon>Geobacteraceae</taxon>
        <taxon>Geomonas</taxon>
    </lineage>
</organism>
<gene>
    <name evidence="3" type="ORF">E4633_18430</name>
</gene>
<protein>
    <submittedName>
        <fullName evidence="3">AMP-dependent synthetase</fullName>
    </submittedName>
</protein>
<dbReference type="PROSITE" id="PS00455">
    <property type="entry name" value="AMP_BINDING"/>
    <property type="match status" value="1"/>
</dbReference>
<dbReference type="InterPro" id="IPR025110">
    <property type="entry name" value="AMP-bd_C"/>
</dbReference>
<dbReference type="Gene3D" id="3.40.50.12780">
    <property type="entry name" value="N-terminal domain of ligase-like"/>
    <property type="match status" value="1"/>
</dbReference>
<dbReference type="GO" id="GO:0016878">
    <property type="term" value="F:acid-thiol ligase activity"/>
    <property type="evidence" value="ECO:0007669"/>
    <property type="project" value="UniProtKB-ARBA"/>
</dbReference>
<dbReference type="InterPro" id="IPR042099">
    <property type="entry name" value="ANL_N_sf"/>
</dbReference>
<reference evidence="3 4" key="1">
    <citation type="submission" date="2019-04" db="EMBL/GenBank/DDBJ databases">
        <title>Geobacter oryzae sp. nov., ferric-reducing bacteria isolated from paddy soil.</title>
        <authorList>
            <person name="Xu Z."/>
            <person name="Masuda Y."/>
            <person name="Itoh H."/>
            <person name="Senoo K."/>
        </authorList>
    </citation>
    <scope>NUCLEOTIDE SEQUENCE [LARGE SCALE GENOMIC DNA]</scope>
    <source>
        <strain evidence="3 4">Red111</strain>
    </source>
</reference>
<proteinExistence type="predicted"/>
<dbReference type="Pfam" id="PF13193">
    <property type="entry name" value="AMP-binding_C"/>
    <property type="match status" value="1"/>
</dbReference>
<evidence type="ECO:0000259" key="1">
    <source>
        <dbReference type="Pfam" id="PF00501"/>
    </source>
</evidence>
<dbReference type="InterPro" id="IPR020845">
    <property type="entry name" value="AMP-binding_CS"/>
</dbReference>
<dbReference type="Gene3D" id="3.30.300.30">
    <property type="match status" value="1"/>
</dbReference>
<evidence type="ECO:0000313" key="4">
    <source>
        <dbReference type="Proteomes" id="UP000306416"/>
    </source>
</evidence>
<dbReference type="Proteomes" id="UP000306416">
    <property type="component" value="Unassembled WGS sequence"/>
</dbReference>
<evidence type="ECO:0000313" key="3">
    <source>
        <dbReference type="EMBL" id="TGU70177.1"/>
    </source>
</evidence>
<dbReference type="AlphaFoldDB" id="A0A4S1CA50"/>
<dbReference type="InterPro" id="IPR045851">
    <property type="entry name" value="AMP-bd_C_sf"/>
</dbReference>
<feature type="domain" description="AMP-dependent synthetase/ligase" evidence="1">
    <location>
        <begin position="10"/>
        <end position="376"/>
    </location>
</feature>
<dbReference type="PANTHER" id="PTHR43767:SF1">
    <property type="entry name" value="NONRIBOSOMAL PEPTIDE SYNTHASE PES1 (EUROFUNG)-RELATED"/>
    <property type="match status" value="1"/>
</dbReference>